<dbReference type="EMBL" id="JAULSR010000009">
    <property type="protein sequence ID" value="KAK0612331.1"/>
    <property type="molecule type" value="Genomic_DNA"/>
</dbReference>
<dbReference type="SUPFAM" id="SSF54928">
    <property type="entry name" value="RNA-binding domain, RBD"/>
    <property type="match status" value="1"/>
</dbReference>
<dbReference type="InterPro" id="IPR012677">
    <property type="entry name" value="Nucleotide-bd_a/b_plait_sf"/>
</dbReference>
<dbReference type="Gene3D" id="3.30.70.330">
    <property type="match status" value="1"/>
</dbReference>
<organism evidence="2 3">
    <name type="scientific">Bombardia bombarda</name>
    <dbReference type="NCBI Taxonomy" id="252184"/>
    <lineage>
        <taxon>Eukaryota</taxon>
        <taxon>Fungi</taxon>
        <taxon>Dikarya</taxon>
        <taxon>Ascomycota</taxon>
        <taxon>Pezizomycotina</taxon>
        <taxon>Sordariomycetes</taxon>
        <taxon>Sordariomycetidae</taxon>
        <taxon>Sordariales</taxon>
        <taxon>Lasiosphaeriaceae</taxon>
        <taxon>Bombardia</taxon>
    </lineage>
</organism>
<protein>
    <recommendedName>
        <fullName evidence="4">RRM domain-containing protein</fullName>
    </recommendedName>
</protein>
<dbReference type="InterPro" id="IPR035979">
    <property type="entry name" value="RBD_domain_sf"/>
</dbReference>
<proteinExistence type="predicted"/>
<keyword evidence="3" id="KW-1185">Reference proteome</keyword>
<feature type="compositionally biased region" description="Polar residues" evidence="1">
    <location>
        <begin position="1"/>
        <end position="29"/>
    </location>
</feature>
<feature type="region of interest" description="Disordered" evidence="1">
    <location>
        <begin position="1"/>
        <end position="35"/>
    </location>
</feature>
<evidence type="ECO:0000256" key="1">
    <source>
        <dbReference type="SAM" id="MobiDB-lite"/>
    </source>
</evidence>
<dbReference type="CDD" id="cd12254">
    <property type="entry name" value="RRM_hnRNPH_ESRPs_RBM12_like"/>
    <property type="match status" value="1"/>
</dbReference>
<sequence>MSTYSQLQDGNYSTVKRNVRTTPSQTGNLEQGDGTPTAVGAYIQSEPRNYAPRTVGAEAPPRFALSTKVGRARGPSFASIAEEDVFGAGSVNTERALVVSAPETPQRALVPLNPGPVPPMIQALRSDMLNFLTNNPSGLPDIQLALDPRYFPFIESSSQSSPPQHGVIKIKNIPFATKRAEVIAFLGRNSKILNDTQEPVHIIMERVTSKTQDAYVEFISLNDAMKAVEKIEHIQQRGRLPRLGDRPVDVELSSQSALMEDLFPHATGVFWEGCKPRFRPQKEDEPWNHFKGFVSEEEMTMLVKHVEIPLRSPFSRDCPQRPYECMISTIKKLPWWRADCITIRQRHAVYSATLQLLKLLRASIGRLTTNETCINTKLLKRLYTAAMLCPGFSVLQKDNLSFEMNEPDGAQRDFNQPRFPDHWTHLLALGPKPGVPLDVLEFYIAIIREETCRHFQRKPLRERAEIDGIHLYTNGYFGYLWQEIGFPRPGEEYDNMTLRTASSNELSAIERVLTRAFYRG</sequence>
<dbReference type="AlphaFoldDB" id="A0AA39T267"/>
<evidence type="ECO:0000313" key="2">
    <source>
        <dbReference type="EMBL" id="KAK0612331.1"/>
    </source>
</evidence>
<evidence type="ECO:0000313" key="3">
    <source>
        <dbReference type="Proteomes" id="UP001174934"/>
    </source>
</evidence>
<gene>
    <name evidence="2" type="ORF">B0T17DRAFT_499849</name>
</gene>
<dbReference type="Proteomes" id="UP001174934">
    <property type="component" value="Unassembled WGS sequence"/>
</dbReference>
<evidence type="ECO:0008006" key="4">
    <source>
        <dbReference type="Google" id="ProtNLM"/>
    </source>
</evidence>
<name>A0AA39T267_9PEZI</name>
<accession>A0AA39T267</accession>
<reference evidence="2" key="1">
    <citation type="submission" date="2023-06" db="EMBL/GenBank/DDBJ databases">
        <title>Genome-scale phylogeny and comparative genomics of the fungal order Sordariales.</title>
        <authorList>
            <consortium name="Lawrence Berkeley National Laboratory"/>
            <person name="Hensen N."/>
            <person name="Bonometti L."/>
            <person name="Westerberg I."/>
            <person name="Brannstrom I.O."/>
            <person name="Guillou S."/>
            <person name="Cros-Aarteil S."/>
            <person name="Calhoun S."/>
            <person name="Haridas S."/>
            <person name="Kuo A."/>
            <person name="Mondo S."/>
            <person name="Pangilinan J."/>
            <person name="Riley R."/>
            <person name="LaButti K."/>
            <person name="Andreopoulos B."/>
            <person name="Lipzen A."/>
            <person name="Chen C."/>
            <person name="Yanf M."/>
            <person name="Daum C."/>
            <person name="Ng V."/>
            <person name="Clum A."/>
            <person name="Steindorff A."/>
            <person name="Ohm R."/>
            <person name="Martin F."/>
            <person name="Silar P."/>
            <person name="Natvig D."/>
            <person name="Lalanne C."/>
            <person name="Gautier V."/>
            <person name="Ament-velasquez S.L."/>
            <person name="Kruys A."/>
            <person name="Hutchinson M.I."/>
            <person name="Powell A.J."/>
            <person name="Barry K."/>
            <person name="Miller A.N."/>
            <person name="Grigoriev I.V."/>
            <person name="Debuchy R."/>
            <person name="Gladieux P."/>
            <person name="Thoren M.H."/>
            <person name="Johannesson H."/>
        </authorList>
    </citation>
    <scope>NUCLEOTIDE SEQUENCE</scope>
    <source>
        <strain evidence="2">SMH3391-2</strain>
    </source>
</reference>
<dbReference type="GO" id="GO:0003676">
    <property type="term" value="F:nucleic acid binding"/>
    <property type="evidence" value="ECO:0007669"/>
    <property type="project" value="InterPro"/>
</dbReference>
<comment type="caution">
    <text evidence="2">The sequence shown here is derived from an EMBL/GenBank/DDBJ whole genome shotgun (WGS) entry which is preliminary data.</text>
</comment>